<organism evidence="7 8">
    <name type="scientific">Coprinopsis marcescibilis</name>
    <name type="common">Agaric fungus</name>
    <name type="synonym">Psathyrella marcescibilis</name>
    <dbReference type="NCBI Taxonomy" id="230819"/>
    <lineage>
        <taxon>Eukaryota</taxon>
        <taxon>Fungi</taxon>
        <taxon>Dikarya</taxon>
        <taxon>Basidiomycota</taxon>
        <taxon>Agaricomycotina</taxon>
        <taxon>Agaricomycetes</taxon>
        <taxon>Agaricomycetidae</taxon>
        <taxon>Agaricales</taxon>
        <taxon>Agaricineae</taxon>
        <taxon>Psathyrellaceae</taxon>
        <taxon>Coprinopsis</taxon>
    </lineage>
</organism>
<feature type="compositionally biased region" description="Basic and acidic residues" evidence="5">
    <location>
        <begin position="958"/>
        <end position="973"/>
    </location>
</feature>
<dbReference type="PANTHER" id="PTHR15922">
    <property type="entry name" value="NEUROBLASTOMA-AMPLIFIED SEQUENCE"/>
    <property type="match status" value="1"/>
</dbReference>
<gene>
    <name evidence="7" type="ORF">FA15DRAFT_31165</name>
</gene>
<dbReference type="STRING" id="230819.A0A5C3LDD6"/>
<evidence type="ECO:0000313" key="7">
    <source>
        <dbReference type="EMBL" id="TFK30780.1"/>
    </source>
</evidence>
<keyword evidence="4" id="KW-0653">Protein transport</keyword>
<feature type="domain" description="Sec39" evidence="6">
    <location>
        <begin position="180"/>
        <end position="872"/>
    </location>
</feature>
<comment type="subcellular location">
    <subcellularLocation>
        <location evidence="1">Endoplasmic reticulum</location>
    </subcellularLocation>
</comment>
<evidence type="ECO:0000256" key="3">
    <source>
        <dbReference type="ARBA" id="ARBA00022824"/>
    </source>
</evidence>
<dbReference type="GO" id="GO:0006890">
    <property type="term" value="P:retrograde vesicle-mediated transport, Golgi to endoplasmic reticulum"/>
    <property type="evidence" value="ECO:0007669"/>
    <property type="project" value="InterPro"/>
</dbReference>
<accession>A0A5C3LDD6</accession>
<dbReference type="PANTHER" id="PTHR15922:SF2">
    <property type="entry name" value="NBAS SUBUNIT OF NRZ TETHERING COMPLEX"/>
    <property type="match status" value="1"/>
</dbReference>
<protein>
    <recommendedName>
        <fullName evidence="6">Sec39 domain-containing protein</fullName>
    </recommendedName>
</protein>
<feature type="region of interest" description="Disordered" evidence="5">
    <location>
        <begin position="958"/>
        <end position="980"/>
    </location>
</feature>
<keyword evidence="2" id="KW-0813">Transport</keyword>
<evidence type="ECO:0000313" key="8">
    <source>
        <dbReference type="Proteomes" id="UP000307440"/>
    </source>
</evidence>
<dbReference type="GO" id="GO:0000149">
    <property type="term" value="F:SNARE binding"/>
    <property type="evidence" value="ECO:0007669"/>
    <property type="project" value="TreeGrafter"/>
</dbReference>
<dbReference type="OrthoDB" id="27490at2759"/>
<evidence type="ECO:0000259" key="6">
    <source>
        <dbReference type="Pfam" id="PF08314"/>
    </source>
</evidence>
<dbReference type="GO" id="GO:0070939">
    <property type="term" value="C:Dsl1/NZR complex"/>
    <property type="evidence" value="ECO:0007669"/>
    <property type="project" value="TreeGrafter"/>
</dbReference>
<dbReference type="AlphaFoldDB" id="A0A5C3LDD6"/>
<evidence type="ECO:0000256" key="5">
    <source>
        <dbReference type="SAM" id="MobiDB-lite"/>
    </source>
</evidence>
<name>A0A5C3LDD6_COPMA</name>
<dbReference type="Pfam" id="PF08314">
    <property type="entry name" value="Sec39"/>
    <property type="match status" value="1"/>
</dbReference>
<keyword evidence="3" id="KW-0256">Endoplasmic reticulum</keyword>
<evidence type="ECO:0000256" key="4">
    <source>
        <dbReference type="ARBA" id="ARBA00022927"/>
    </source>
</evidence>
<dbReference type="InterPro" id="IPR013244">
    <property type="entry name" value="Sec39_domain"/>
</dbReference>
<reference evidence="7 8" key="1">
    <citation type="journal article" date="2019" name="Nat. Ecol. Evol.">
        <title>Megaphylogeny resolves global patterns of mushroom evolution.</title>
        <authorList>
            <person name="Varga T."/>
            <person name="Krizsan K."/>
            <person name="Foldi C."/>
            <person name="Dima B."/>
            <person name="Sanchez-Garcia M."/>
            <person name="Sanchez-Ramirez S."/>
            <person name="Szollosi G.J."/>
            <person name="Szarkandi J.G."/>
            <person name="Papp V."/>
            <person name="Albert L."/>
            <person name="Andreopoulos W."/>
            <person name="Angelini C."/>
            <person name="Antonin V."/>
            <person name="Barry K.W."/>
            <person name="Bougher N.L."/>
            <person name="Buchanan P."/>
            <person name="Buyck B."/>
            <person name="Bense V."/>
            <person name="Catcheside P."/>
            <person name="Chovatia M."/>
            <person name="Cooper J."/>
            <person name="Damon W."/>
            <person name="Desjardin D."/>
            <person name="Finy P."/>
            <person name="Geml J."/>
            <person name="Haridas S."/>
            <person name="Hughes K."/>
            <person name="Justo A."/>
            <person name="Karasinski D."/>
            <person name="Kautmanova I."/>
            <person name="Kiss B."/>
            <person name="Kocsube S."/>
            <person name="Kotiranta H."/>
            <person name="LaButti K.M."/>
            <person name="Lechner B.E."/>
            <person name="Liimatainen K."/>
            <person name="Lipzen A."/>
            <person name="Lukacs Z."/>
            <person name="Mihaltcheva S."/>
            <person name="Morgado L.N."/>
            <person name="Niskanen T."/>
            <person name="Noordeloos M.E."/>
            <person name="Ohm R.A."/>
            <person name="Ortiz-Santana B."/>
            <person name="Ovrebo C."/>
            <person name="Racz N."/>
            <person name="Riley R."/>
            <person name="Savchenko A."/>
            <person name="Shiryaev A."/>
            <person name="Soop K."/>
            <person name="Spirin V."/>
            <person name="Szebenyi C."/>
            <person name="Tomsovsky M."/>
            <person name="Tulloss R.E."/>
            <person name="Uehling J."/>
            <person name="Grigoriev I.V."/>
            <person name="Vagvolgyi C."/>
            <person name="Papp T."/>
            <person name="Martin F.M."/>
            <person name="Miettinen O."/>
            <person name="Hibbett D.S."/>
            <person name="Nagy L.G."/>
        </authorList>
    </citation>
    <scope>NUCLEOTIDE SEQUENCE [LARGE SCALE GENOMIC DNA]</scope>
    <source>
        <strain evidence="7 8">CBS 121175</strain>
    </source>
</reference>
<proteinExistence type="predicted"/>
<keyword evidence="8" id="KW-1185">Reference proteome</keyword>
<sequence length="995" mass="110938">MSQTSASPSTVWEDLHDAQVTPETVSAVLASIDDDVWVAAACVDRLLDDTTTQQTLLLHGISRTDSTTHRCKEIVSTEQPKFDALLPHFQSQPADAHLLQLRSILLQRLDRLNTYVEMEKVSTGMVSLEDSVDEEIEEWEDDPWADGASSSTKPTPQIKSYAKLPIPLSQFLMNDIATSASDLASLQYFAAVRTLFAKHASEVWPWRLSVLDAVPEHAEPSAYRDILPTFDFAENSEQKWPEDPWRLDADFSELPQVRALLADVEPVFVANESHLSINPRQDEPLSAITLHAWYANRVDKVIASTGIIDAALAIVQHGASQGIPRLDELGEDLSLLSRLVYDTHSTNDDDWTLSSWKAMTPEETVHAYLSNSTPEDLAQDLSRLVMPYLYVLEARTERAGNPDPELANRMLYDFVLSTPLEYAAAVFEASKPTLPAAQRVLKSDEDTARLALARLYGSDSLDEWPTMSRIFECMPAWDTAAESETDEEAADTTISSLGSFVTPTTSRPKASPKDLLTFFKPLTIQSLSRALDILDIHLESGEILARWSVPAPLRWFLQSNDDEKEQRAWANRMARRAGGSFDPLKKQEDWDWLLEDMLKLTETSESGLRGAFGLLPREEVVSIFFSGLLSTGRLDIARKMLHGPHPKIQLSAQTVEDICLRCSTELYDNASSGNYKMGDMKLAYDCLGVPQISDRIRREQEFIEATSRISSFNVMSRPGIPISPIEIRLTKDRLSLVSRVLSSNSDAYKHTEVMIELCHKLGFRDDVSATVKVLAMLAETALQAEDFARAYENTQQMVTTVRELQTSQGDVMDDFKLREAIEVCWIACFQLGRQPEYSELENKMTLLGQSLDLCPADKIHDVLTAWRRLQKEDILAREERLSKGLNDGLQSARPLDPTGGFLPRTMASSLRARLHGLHMPSPPLLNTPDATALATRTFKSVASNFPFSIGHRAQSLASDDRGAHSEGSWRDAEVSSQASRALSKGIGWLLGADDE</sequence>
<dbReference type="GO" id="GO:0015031">
    <property type="term" value="P:protein transport"/>
    <property type="evidence" value="ECO:0007669"/>
    <property type="project" value="UniProtKB-KW"/>
</dbReference>
<dbReference type="Proteomes" id="UP000307440">
    <property type="component" value="Unassembled WGS sequence"/>
</dbReference>
<evidence type="ECO:0000256" key="1">
    <source>
        <dbReference type="ARBA" id="ARBA00004240"/>
    </source>
</evidence>
<dbReference type="EMBL" id="ML210146">
    <property type="protein sequence ID" value="TFK30780.1"/>
    <property type="molecule type" value="Genomic_DNA"/>
</dbReference>
<evidence type="ECO:0000256" key="2">
    <source>
        <dbReference type="ARBA" id="ARBA00022448"/>
    </source>
</evidence>